<dbReference type="Proteomes" id="UP000593563">
    <property type="component" value="Unassembled WGS sequence"/>
</dbReference>
<sequence>MMMMMTLTQNPLDHRFLELCCCSVATGLAIDSLAYMGSLLLQNEIWQFRNSACFKTETKPLMSRQQQTAPTIRSPFGGTSKSPVLDDGGGIGGGGEGGWKFEFYRGGDGQGPGGGGGDWSGEFYFILFILFLVLLRDRKKEKRMQEEEEEDRRM</sequence>
<protein>
    <submittedName>
        <fullName evidence="3">Uncharacterized protein</fullName>
    </submittedName>
</protein>
<feature type="compositionally biased region" description="Polar residues" evidence="1">
    <location>
        <begin position="64"/>
        <end position="82"/>
    </location>
</feature>
<keyword evidence="2" id="KW-0812">Transmembrane</keyword>
<accession>A0A6L5BAW7</accession>
<reference evidence="3" key="1">
    <citation type="submission" date="2020-01" db="EMBL/GenBank/DDBJ databases">
        <title>The Celery Genome Sequence Reveals Sequential Paleo-tetraploidization, Resistance Gene Elimination, Karyotype Evolution, and Functional Innovation in Apiales.</title>
        <authorList>
            <person name="Song X."/>
        </authorList>
    </citation>
    <scope>NUCLEOTIDE SEQUENCE</scope>
    <source>
        <tissue evidence="3">Leaf</tissue>
    </source>
</reference>
<organism evidence="3 4">
    <name type="scientific">Apium graveolens</name>
    <name type="common">Celery</name>
    <dbReference type="NCBI Taxonomy" id="4045"/>
    <lineage>
        <taxon>Eukaryota</taxon>
        <taxon>Viridiplantae</taxon>
        <taxon>Streptophyta</taxon>
        <taxon>Embryophyta</taxon>
        <taxon>Tracheophyta</taxon>
        <taxon>Spermatophyta</taxon>
        <taxon>Magnoliopsida</taxon>
        <taxon>eudicotyledons</taxon>
        <taxon>Gunneridae</taxon>
        <taxon>Pentapetalae</taxon>
        <taxon>asterids</taxon>
        <taxon>campanulids</taxon>
        <taxon>Apiales</taxon>
        <taxon>Apiaceae</taxon>
        <taxon>Apioideae</taxon>
        <taxon>apioid superclade</taxon>
        <taxon>Apieae</taxon>
        <taxon>Apium</taxon>
    </lineage>
</organism>
<comment type="caution">
    <text evidence="3">The sequence shown here is derived from an EMBL/GenBank/DDBJ whole genome shotgun (WGS) entry which is preliminary data.</text>
</comment>
<evidence type="ECO:0000256" key="2">
    <source>
        <dbReference type="SAM" id="Phobius"/>
    </source>
</evidence>
<feature type="region of interest" description="Disordered" evidence="1">
    <location>
        <begin position="64"/>
        <end position="89"/>
    </location>
</feature>
<dbReference type="EMBL" id="WRXP01000708">
    <property type="protein sequence ID" value="KAF1002638.1"/>
    <property type="molecule type" value="Genomic_DNA"/>
</dbReference>
<keyword evidence="2" id="KW-0472">Membrane</keyword>
<keyword evidence="4" id="KW-1185">Reference proteome</keyword>
<proteinExistence type="predicted"/>
<evidence type="ECO:0000313" key="3">
    <source>
        <dbReference type="EMBL" id="KAF1002638.1"/>
    </source>
</evidence>
<dbReference type="AlphaFoldDB" id="A0A6L5BAW7"/>
<name>A0A6L5BAW7_APIGR</name>
<gene>
    <name evidence="3" type="ORF">AG4045_018213</name>
</gene>
<evidence type="ECO:0000313" key="4">
    <source>
        <dbReference type="Proteomes" id="UP000593563"/>
    </source>
</evidence>
<feature type="transmembrane region" description="Helical" evidence="2">
    <location>
        <begin position="119"/>
        <end position="135"/>
    </location>
</feature>
<keyword evidence="2" id="KW-1133">Transmembrane helix</keyword>
<evidence type="ECO:0000256" key="1">
    <source>
        <dbReference type="SAM" id="MobiDB-lite"/>
    </source>
</evidence>